<evidence type="ECO:0000256" key="4">
    <source>
        <dbReference type="ARBA" id="ARBA00022801"/>
    </source>
</evidence>
<organism evidence="11 12">
    <name type="scientific">Parelaphostrongylus tenuis</name>
    <name type="common">Meningeal worm</name>
    <dbReference type="NCBI Taxonomy" id="148309"/>
    <lineage>
        <taxon>Eukaryota</taxon>
        <taxon>Metazoa</taxon>
        <taxon>Ecdysozoa</taxon>
        <taxon>Nematoda</taxon>
        <taxon>Chromadorea</taxon>
        <taxon>Rhabditida</taxon>
        <taxon>Rhabditina</taxon>
        <taxon>Rhabditomorpha</taxon>
        <taxon>Strongyloidea</taxon>
        <taxon>Metastrongylidae</taxon>
        <taxon>Parelaphostrongylus</taxon>
    </lineage>
</organism>
<proteinExistence type="inferred from homology"/>
<keyword evidence="5 8" id="KW-0862">Zinc</keyword>
<feature type="active site" description="Proton acceptor" evidence="7">
    <location>
        <position position="207"/>
    </location>
</feature>
<comment type="caution">
    <text evidence="11">The sequence shown here is derived from an EMBL/GenBank/DDBJ whole genome shotgun (WGS) entry which is preliminary data.</text>
</comment>
<dbReference type="GO" id="GO:0006508">
    <property type="term" value="P:proteolysis"/>
    <property type="evidence" value="ECO:0007669"/>
    <property type="project" value="UniProtKB-KW"/>
</dbReference>
<feature type="domain" description="Aminopeptidase N-like N-terminal" evidence="10">
    <location>
        <begin position="23"/>
        <end position="94"/>
    </location>
</feature>
<dbReference type="GO" id="GO:0070006">
    <property type="term" value="F:metalloaminopeptidase activity"/>
    <property type="evidence" value="ECO:0007669"/>
    <property type="project" value="TreeGrafter"/>
</dbReference>
<comment type="similarity">
    <text evidence="1">Belongs to the peptidase M1 family.</text>
</comment>
<keyword evidence="6" id="KW-0482">Metalloprotease</keyword>
<evidence type="ECO:0000256" key="2">
    <source>
        <dbReference type="ARBA" id="ARBA00022670"/>
    </source>
</evidence>
<dbReference type="GO" id="GO:0016020">
    <property type="term" value="C:membrane"/>
    <property type="evidence" value="ECO:0007669"/>
    <property type="project" value="TreeGrafter"/>
</dbReference>
<keyword evidence="3 8" id="KW-0479">Metal-binding</keyword>
<dbReference type="SUPFAM" id="SSF63737">
    <property type="entry name" value="Leukotriene A4 hydrolase N-terminal domain"/>
    <property type="match status" value="1"/>
</dbReference>
<dbReference type="GO" id="GO:0008270">
    <property type="term" value="F:zinc ion binding"/>
    <property type="evidence" value="ECO:0007669"/>
    <property type="project" value="InterPro"/>
</dbReference>
<keyword evidence="2" id="KW-0645">Protease</keyword>
<protein>
    <submittedName>
        <fullName evidence="11">Uncharacterized protein</fullName>
    </submittedName>
</protein>
<dbReference type="InterPro" id="IPR001930">
    <property type="entry name" value="Peptidase_M1"/>
</dbReference>
<dbReference type="InterPro" id="IPR014782">
    <property type="entry name" value="Peptidase_M1_dom"/>
</dbReference>
<dbReference type="AlphaFoldDB" id="A0AAD5QZK5"/>
<dbReference type="PRINTS" id="PR00756">
    <property type="entry name" value="ALADIPTASE"/>
</dbReference>
<reference evidence="11" key="1">
    <citation type="submission" date="2021-06" db="EMBL/GenBank/DDBJ databases">
        <title>Parelaphostrongylus tenuis whole genome reference sequence.</title>
        <authorList>
            <person name="Garwood T.J."/>
            <person name="Larsen P.A."/>
            <person name="Fountain-Jones N.M."/>
            <person name="Garbe J.R."/>
            <person name="Macchietto M.G."/>
            <person name="Kania S.A."/>
            <person name="Gerhold R.W."/>
            <person name="Richards J.E."/>
            <person name="Wolf T.M."/>
        </authorList>
    </citation>
    <scope>NUCLEOTIDE SEQUENCE</scope>
    <source>
        <strain evidence="11">MNPRO001-30</strain>
        <tissue evidence="11">Meninges</tissue>
    </source>
</reference>
<sequence length="263" mass="30762">MLERYHFSLSQLTVVSRHLYHERKSAVTQFEPTYARKMFPCFDEPNLKATFKLSVIREAHHVTRSNTPTEVSKKYLGGLYMDEFRRTVKMSTYLLAVAILDNYDYVEETTASTRHPIKVRLYAPRDIIKGRSEFGLNTAVRALEYFEEYLHIPYSLEKIDLVGMDKFGSLAMENWGMMTFRYGALLYADGIDTFADKEMAALTICHEIAHQWFGNLVTMDWWNDIWLNEGFATFTMFSCVDRLYPDWKIMTDSDQIARQLPTS</sequence>
<dbReference type="InterPro" id="IPR027268">
    <property type="entry name" value="Peptidase_M4/M1_CTD_sf"/>
</dbReference>
<keyword evidence="12" id="KW-1185">Reference proteome</keyword>
<dbReference type="SUPFAM" id="SSF55486">
    <property type="entry name" value="Metalloproteases ('zincins'), catalytic domain"/>
    <property type="match status" value="1"/>
</dbReference>
<evidence type="ECO:0000256" key="1">
    <source>
        <dbReference type="ARBA" id="ARBA00010136"/>
    </source>
</evidence>
<dbReference type="Pfam" id="PF17900">
    <property type="entry name" value="Peptidase_M1_N"/>
    <property type="match status" value="1"/>
</dbReference>
<gene>
    <name evidence="11" type="ORF">KIN20_027433</name>
</gene>
<comment type="cofactor">
    <cofactor evidence="8">
        <name>Zn(2+)</name>
        <dbReference type="ChEBI" id="CHEBI:29105"/>
    </cofactor>
    <text evidence="8">Binds 1 zinc ion per subunit.</text>
</comment>
<dbReference type="InterPro" id="IPR050344">
    <property type="entry name" value="Peptidase_M1_aminopeptidases"/>
</dbReference>
<dbReference type="EMBL" id="JAHQIW010005646">
    <property type="protein sequence ID" value="KAJ1366689.1"/>
    <property type="molecule type" value="Genomic_DNA"/>
</dbReference>
<dbReference type="InterPro" id="IPR042097">
    <property type="entry name" value="Aminopeptidase_N-like_N_sf"/>
</dbReference>
<feature type="domain" description="Peptidase M1 membrane alanine aminopeptidase" evidence="9">
    <location>
        <begin position="134"/>
        <end position="253"/>
    </location>
</feature>
<evidence type="ECO:0000313" key="12">
    <source>
        <dbReference type="Proteomes" id="UP001196413"/>
    </source>
</evidence>
<dbReference type="InterPro" id="IPR045357">
    <property type="entry name" value="Aminopeptidase_N-like_N"/>
</dbReference>
<feature type="binding site" evidence="8">
    <location>
        <position position="229"/>
    </location>
    <ligand>
        <name>Zn(2+)</name>
        <dbReference type="ChEBI" id="CHEBI:29105"/>
        <note>catalytic</note>
    </ligand>
</feature>
<dbReference type="PANTHER" id="PTHR11533">
    <property type="entry name" value="PROTEASE M1 ZINC METALLOPROTEASE"/>
    <property type="match status" value="1"/>
</dbReference>
<dbReference type="CDD" id="cd09601">
    <property type="entry name" value="M1_APN-Q_like"/>
    <property type="match status" value="1"/>
</dbReference>
<dbReference type="GO" id="GO:0005615">
    <property type="term" value="C:extracellular space"/>
    <property type="evidence" value="ECO:0007669"/>
    <property type="project" value="TreeGrafter"/>
</dbReference>
<dbReference type="Gene3D" id="2.60.40.1730">
    <property type="entry name" value="tricorn interacting facor f3 domain"/>
    <property type="match status" value="1"/>
</dbReference>
<name>A0AAD5QZK5_PARTN</name>
<evidence type="ECO:0000256" key="7">
    <source>
        <dbReference type="PIRSR" id="PIRSR634016-1"/>
    </source>
</evidence>
<dbReference type="InterPro" id="IPR034016">
    <property type="entry name" value="M1_APN-typ"/>
</dbReference>
<dbReference type="PANTHER" id="PTHR11533:SF299">
    <property type="entry name" value="AMINOPEPTIDASE"/>
    <property type="match status" value="1"/>
</dbReference>
<evidence type="ECO:0000256" key="6">
    <source>
        <dbReference type="ARBA" id="ARBA00023049"/>
    </source>
</evidence>
<feature type="binding site" evidence="8">
    <location>
        <position position="206"/>
    </location>
    <ligand>
        <name>Zn(2+)</name>
        <dbReference type="ChEBI" id="CHEBI:29105"/>
        <note>catalytic</note>
    </ligand>
</feature>
<evidence type="ECO:0000313" key="11">
    <source>
        <dbReference type="EMBL" id="KAJ1366689.1"/>
    </source>
</evidence>
<evidence type="ECO:0000259" key="9">
    <source>
        <dbReference type="Pfam" id="PF01433"/>
    </source>
</evidence>
<dbReference type="GO" id="GO:0005737">
    <property type="term" value="C:cytoplasm"/>
    <property type="evidence" value="ECO:0007669"/>
    <property type="project" value="TreeGrafter"/>
</dbReference>
<dbReference type="Gene3D" id="1.10.390.10">
    <property type="entry name" value="Neutral Protease Domain 2"/>
    <property type="match status" value="1"/>
</dbReference>
<dbReference type="Pfam" id="PF01433">
    <property type="entry name" value="Peptidase_M1"/>
    <property type="match status" value="1"/>
</dbReference>
<accession>A0AAD5QZK5</accession>
<dbReference type="GO" id="GO:0042277">
    <property type="term" value="F:peptide binding"/>
    <property type="evidence" value="ECO:0007669"/>
    <property type="project" value="TreeGrafter"/>
</dbReference>
<evidence type="ECO:0000259" key="10">
    <source>
        <dbReference type="Pfam" id="PF17900"/>
    </source>
</evidence>
<keyword evidence="4" id="KW-0378">Hydrolase</keyword>
<dbReference type="GO" id="GO:0043171">
    <property type="term" value="P:peptide catabolic process"/>
    <property type="evidence" value="ECO:0007669"/>
    <property type="project" value="TreeGrafter"/>
</dbReference>
<evidence type="ECO:0000256" key="8">
    <source>
        <dbReference type="PIRSR" id="PIRSR634016-3"/>
    </source>
</evidence>
<feature type="binding site" evidence="8">
    <location>
        <position position="210"/>
    </location>
    <ligand>
        <name>Zn(2+)</name>
        <dbReference type="ChEBI" id="CHEBI:29105"/>
        <note>catalytic</note>
    </ligand>
</feature>
<evidence type="ECO:0000256" key="5">
    <source>
        <dbReference type="ARBA" id="ARBA00022833"/>
    </source>
</evidence>
<dbReference type="Proteomes" id="UP001196413">
    <property type="component" value="Unassembled WGS sequence"/>
</dbReference>
<evidence type="ECO:0000256" key="3">
    <source>
        <dbReference type="ARBA" id="ARBA00022723"/>
    </source>
</evidence>